<comment type="caution">
    <text evidence="1">The sequence shown here is derived from an EMBL/GenBank/DDBJ whole genome shotgun (WGS) entry which is preliminary data.</text>
</comment>
<dbReference type="EMBL" id="QMFB01000015">
    <property type="protein sequence ID" value="RAV18814.1"/>
    <property type="molecule type" value="Genomic_DNA"/>
</dbReference>
<keyword evidence="2" id="KW-1185">Reference proteome</keyword>
<sequence>MKYYICHRGKRLTEAMTKEQAIKEIFLLSGAISGLSILIVEENTGKIVGEIKRKKKRRPFSEF</sequence>
<reference evidence="1 2" key="1">
    <citation type="journal article" date="2009" name="Int. J. Syst. Evol. Microbiol.">
        <title>Paenibacillus contaminans sp. nov., isolated from a contaminated laboratory plate.</title>
        <authorList>
            <person name="Chou J.H."/>
            <person name="Lee J.H."/>
            <person name="Lin M.C."/>
            <person name="Chang P.S."/>
            <person name="Arun A.B."/>
            <person name="Young C.C."/>
            <person name="Chen W.M."/>
        </authorList>
    </citation>
    <scope>NUCLEOTIDE SEQUENCE [LARGE SCALE GENOMIC DNA]</scope>
    <source>
        <strain evidence="1 2">CKOBP-6</strain>
    </source>
</reference>
<organism evidence="1 2">
    <name type="scientific">Paenibacillus contaminans</name>
    <dbReference type="NCBI Taxonomy" id="450362"/>
    <lineage>
        <taxon>Bacteria</taxon>
        <taxon>Bacillati</taxon>
        <taxon>Bacillota</taxon>
        <taxon>Bacilli</taxon>
        <taxon>Bacillales</taxon>
        <taxon>Paenibacillaceae</taxon>
        <taxon>Paenibacillus</taxon>
    </lineage>
</organism>
<evidence type="ECO:0000313" key="1">
    <source>
        <dbReference type="EMBL" id="RAV18814.1"/>
    </source>
</evidence>
<evidence type="ECO:0000313" key="2">
    <source>
        <dbReference type="Proteomes" id="UP000250369"/>
    </source>
</evidence>
<dbReference type="Proteomes" id="UP000250369">
    <property type="component" value="Unassembled WGS sequence"/>
</dbReference>
<dbReference type="RefSeq" id="WP_113033432.1">
    <property type="nucleotide sequence ID" value="NZ_QMFB01000015.1"/>
</dbReference>
<name>A0A329MG15_9BACL</name>
<dbReference type="AlphaFoldDB" id="A0A329MG15"/>
<proteinExistence type="predicted"/>
<protein>
    <submittedName>
        <fullName evidence="1">Uncharacterized protein</fullName>
    </submittedName>
</protein>
<gene>
    <name evidence="1" type="ORF">DQG23_24095</name>
</gene>
<accession>A0A329MG15</accession>